<evidence type="ECO:0000313" key="2">
    <source>
        <dbReference type="EMBL" id="QTA84166.1"/>
    </source>
</evidence>
<dbReference type="SUPFAM" id="SSF143011">
    <property type="entry name" value="RelE-like"/>
    <property type="match status" value="1"/>
</dbReference>
<name>A0A975BEX3_9BACT</name>
<dbReference type="EMBL" id="CP061800">
    <property type="protein sequence ID" value="QTA84166.1"/>
    <property type="molecule type" value="Genomic_DNA"/>
</dbReference>
<dbReference type="Proteomes" id="UP000663722">
    <property type="component" value="Chromosome"/>
</dbReference>
<accession>A0A975BEX3</accession>
<organism evidence="2 3">
    <name type="scientific">Desulfonema magnum</name>
    <dbReference type="NCBI Taxonomy" id="45655"/>
    <lineage>
        <taxon>Bacteria</taxon>
        <taxon>Pseudomonadati</taxon>
        <taxon>Thermodesulfobacteriota</taxon>
        <taxon>Desulfobacteria</taxon>
        <taxon>Desulfobacterales</taxon>
        <taxon>Desulfococcaceae</taxon>
        <taxon>Desulfonema</taxon>
    </lineage>
</organism>
<sequence length="98" mass="11245">MGAKNKKWKVELSNNAKKNRKKLPRQVQGALLALSEEIKAIRGPVSGNWPNYGKLGKNRHHCHLKKGKPVYVCVWEVRDEKIRIISVEYVGTHEKAPY</sequence>
<dbReference type="RefSeq" id="WP_207680772.1">
    <property type="nucleotide sequence ID" value="NZ_CP061800.1"/>
</dbReference>
<evidence type="ECO:0000256" key="1">
    <source>
        <dbReference type="SAM" id="MobiDB-lite"/>
    </source>
</evidence>
<dbReference type="InterPro" id="IPR035093">
    <property type="entry name" value="RelE/ParE_toxin_dom_sf"/>
</dbReference>
<reference evidence="2" key="1">
    <citation type="journal article" date="2021" name="Microb. Physiol.">
        <title>Proteogenomic Insights into the Physiology of Marine, Sulfate-Reducing, Filamentous Desulfonema limicola and Desulfonema magnum.</title>
        <authorList>
            <person name="Schnaars V."/>
            <person name="Wohlbrand L."/>
            <person name="Scheve S."/>
            <person name="Hinrichs C."/>
            <person name="Reinhardt R."/>
            <person name="Rabus R."/>
        </authorList>
    </citation>
    <scope>NUCLEOTIDE SEQUENCE</scope>
    <source>
        <strain evidence="2">4be13</strain>
    </source>
</reference>
<evidence type="ECO:0000313" key="3">
    <source>
        <dbReference type="Proteomes" id="UP000663722"/>
    </source>
</evidence>
<keyword evidence="3" id="KW-1185">Reference proteome</keyword>
<protein>
    <submittedName>
        <fullName evidence="2">RelE/ParE toxin domain-containing protein</fullName>
    </submittedName>
</protein>
<dbReference type="AlphaFoldDB" id="A0A975BEX3"/>
<gene>
    <name evidence="2" type="ORF">dnm_001590</name>
</gene>
<proteinExistence type="predicted"/>
<feature type="region of interest" description="Disordered" evidence="1">
    <location>
        <begin position="1"/>
        <end position="22"/>
    </location>
</feature>
<dbReference type="KEGG" id="dmm:dnm_001590"/>